<keyword evidence="3" id="KW-1185">Reference proteome</keyword>
<feature type="region of interest" description="Disordered" evidence="1">
    <location>
        <begin position="45"/>
        <end position="70"/>
    </location>
</feature>
<organism evidence="2 3">
    <name type="scientific">Seminavis robusta</name>
    <dbReference type="NCBI Taxonomy" id="568900"/>
    <lineage>
        <taxon>Eukaryota</taxon>
        <taxon>Sar</taxon>
        <taxon>Stramenopiles</taxon>
        <taxon>Ochrophyta</taxon>
        <taxon>Bacillariophyta</taxon>
        <taxon>Bacillariophyceae</taxon>
        <taxon>Bacillariophycidae</taxon>
        <taxon>Naviculales</taxon>
        <taxon>Naviculaceae</taxon>
        <taxon>Seminavis</taxon>
    </lineage>
</organism>
<evidence type="ECO:0000313" key="2">
    <source>
        <dbReference type="EMBL" id="CAB9513469.1"/>
    </source>
</evidence>
<dbReference type="EMBL" id="CAICTM010000592">
    <property type="protein sequence ID" value="CAB9513469.1"/>
    <property type="molecule type" value="Genomic_DNA"/>
</dbReference>
<name>A0A9N8E7Z1_9STRA</name>
<accession>A0A9N8E7Z1</accession>
<protein>
    <submittedName>
        <fullName evidence="2">Uncharacterized protein</fullName>
    </submittedName>
</protein>
<sequence length="889" mass="98938">MKKEEEVAVASTVVEWFQEADWQQHESEQIEAALVNKLRKILQGSSDTRDRGSSGTTIGPGSSGNNGNDPIKDMKDLAMFAFAESAGEEAAFHFSLVHSGGQLIWDGKESKDAFTQKISKLNESSITLLRYHTAVIERKSFDAERDCQTVRSVLFPGERVRIQLRRTHQDALGKEGTLSKEVGIAHKEYVEGIVRAMSPINIAFNLDYSKGQALVITGESGAGKSWYAKRYLSRKFKDASFIYCELGDGGALSGYEPKDRVLSSACSHALGILHPRSYADPTYSDLLDAVSEVSRRNNDGRNDAAIKRFGELVGARMESSETKRWWARFSDSDVQATETLEELVVIIDEAGKDPELARGLVDEVRVIYNRIRARNMAKDVMLVLVGSGLERFIECVGIETDDRAFNAEYASFGTDPTKSGVVELRGPDRETIDKLGELCGVPGKSILGGTYSRVLATNTRMLFRGVIPIFNSTLNTFRLKDQDLHERRMILGSTNHVMDACARIYIALNGLQRHDPETVEKKLQSHFRILFHAEVNRIGDTLGNPAYESQPKLYSSEEYNYALKSGLITGDVISTSKALRYLACNGQTAPLVAEDGISFEEILQHHLARLAEAKWALCQANANSQEEKKRQYRCCLHGLVQAWPPSSTKSDRDLTTEDFVSKEVESRYKGEADKERVGKDVELIAEKVADLTDFDVVIRQTVSTVQGADVMVLRKRRDESAFLDLYQAKHYARPPSRRSKMTKEAFASLGVRYEGISHELDISPKTGSAGYSHKGIDFFISALKKTLGFQVEFGNRIVAFSCQWESFVKSTTWKDFPFESASGNGVFVWGKEMMEPTISALEISGTAEEDDGKDDDEDGEVAEKDDHTGNKRGGIVQTDDTQAKKTKHN</sequence>
<feature type="region of interest" description="Disordered" evidence="1">
    <location>
        <begin position="843"/>
        <end position="889"/>
    </location>
</feature>
<dbReference type="PROSITE" id="PS00675">
    <property type="entry name" value="SIGMA54_INTERACT_1"/>
    <property type="match status" value="1"/>
</dbReference>
<evidence type="ECO:0000256" key="1">
    <source>
        <dbReference type="SAM" id="MobiDB-lite"/>
    </source>
</evidence>
<comment type="caution">
    <text evidence="2">The sequence shown here is derived from an EMBL/GenBank/DDBJ whole genome shotgun (WGS) entry which is preliminary data.</text>
</comment>
<dbReference type="InterPro" id="IPR025662">
    <property type="entry name" value="Sigma_54_int_dom_ATP-bd_1"/>
</dbReference>
<dbReference type="Proteomes" id="UP001153069">
    <property type="component" value="Unassembled WGS sequence"/>
</dbReference>
<feature type="compositionally biased region" description="Acidic residues" evidence="1">
    <location>
        <begin position="847"/>
        <end position="860"/>
    </location>
</feature>
<gene>
    <name evidence="2" type="ORF">SEMRO_593_G172330.1</name>
</gene>
<evidence type="ECO:0000313" key="3">
    <source>
        <dbReference type="Proteomes" id="UP001153069"/>
    </source>
</evidence>
<reference evidence="2" key="1">
    <citation type="submission" date="2020-06" db="EMBL/GenBank/DDBJ databases">
        <authorList>
            <consortium name="Plant Systems Biology data submission"/>
        </authorList>
    </citation>
    <scope>NUCLEOTIDE SEQUENCE</scope>
    <source>
        <strain evidence="2">D6</strain>
    </source>
</reference>
<feature type="compositionally biased region" description="Low complexity" evidence="1">
    <location>
        <begin position="53"/>
        <end position="69"/>
    </location>
</feature>
<dbReference type="AlphaFoldDB" id="A0A9N8E7Z1"/>
<dbReference type="OrthoDB" id="414860at2759"/>
<proteinExistence type="predicted"/>